<accession>A0A8R7QFI0</accession>
<protein>
    <submittedName>
        <fullName evidence="2">Uncharacterized protein</fullName>
    </submittedName>
</protein>
<evidence type="ECO:0000256" key="1">
    <source>
        <dbReference type="SAM" id="MobiDB-lite"/>
    </source>
</evidence>
<name>A0A8R7QFI0_TRIUA</name>
<feature type="compositionally biased region" description="Basic residues" evidence="1">
    <location>
        <begin position="93"/>
        <end position="117"/>
    </location>
</feature>
<dbReference type="EnsemblPlants" id="TuG1812G0500004023.01.T01">
    <property type="protein sequence ID" value="TuG1812G0500004023.01.T01.cds292441"/>
    <property type="gene ID" value="TuG1812G0500004023.01"/>
</dbReference>
<reference evidence="3" key="1">
    <citation type="journal article" date="2013" name="Nature">
        <title>Draft genome of the wheat A-genome progenitor Triticum urartu.</title>
        <authorList>
            <person name="Ling H.Q."/>
            <person name="Zhao S."/>
            <person name="Liu D."/>
            <person name="Wang J."/>
            <person name="Sun H."/>
            <person name="Zhang C."/>
            <person name="Fan H."/>
            <person name="Li D."/>
            <person name="Dong L."/>
            <person name="Tao Y."/>
            <person name="Gao C."/>
            <person name="Wu H."/>
            <person name="Li Y."/>
            <person name="Cui Y."/>
            <person name="Guo X."/>
            <person name="Zheng S."/>
            <person name="Wang B."/>
            <person name="Yu K."/>
            <person name="Liang Q."/>
            <person name="Yang W."/>
            <person name="Lou X."/>
            <person name="Chen J."/>
            <person name="Feng M."/>
            <person name="Jian J."/>
            <person name="Zhang X."/>
            <person name="Luo G."/>
            <person name="Jiang Y."/>
            <person name="Liu J."/>
            <person name="Wang Z."/>
            <person name="Sha Y."/>
            <person name="Zhang B."/>
            <person name="Wu H."/>
            <person name="Tang D."/>
            <person name="Shen Q."/>
            <person name="Xue P."/>
            <person name="Zou S."/>
            <person name="Wang X."/>
            <person name="Liu X."/>
            <person name="Wang F."/>
            <person name="Yang Y."/>
            <person name="An X."/>
            <person name="Dong Z."/>
            <person name="Zhang K."/>
            <person name="Zhang X."/>
            <person name="Luo M.C."/>
            <person name="Dvorak J."/>
            <person name="Tong Y."/>
            <person name="Wang J."/>
            <person name="Yang H."/>
            <person name="Li Z."/>
            <person name="Wang D."/>
            <person name="Zhang A."/>
            <person name="Wang J."/>
        </authorList>
    </citation>
    <scope>NUCLEOTIDE SEQUENCE</scope>
    <source>
        <strain evidence="3">cv. G1812</strain>
    </source>
</reference>
<dbReference type="Proteomes" id="UP000015106">
    <property type="component" value="Chromosome 5"/>
</dbReference>
<reference evidence="2" key="3">
    <citation type="submission" date="2022-06" db="UniProtKB">
        <authorList>
            <consortium name="EnsemblPlants"/>
        </authorList>
    </citation>
    <scope>IDENTIFICATION</scope>
</reference>
<feature type="region of interest" description="Disordered" evidence="1">
    <location>
        <begin position="64"/>
        <end position="117"/>
    </location>
</feature>
<reference evidence="2" key="2">
    <citation type="submission" date="2018-03" db="EMBL/GenBank/DDBJ databases">
        <title>The Triticum urartu genome reveals the dynamic nature of wheat genome evolution.</title>
        <authorList>
            <person name="Ling H."/>
            <person name="Ma B."/>
            <person name="Shi X."/>
            <person name="Liu H."/>
            <person name="Dong L."/>
            <person name="Sun H."/>
            <person name="Cao Y."/>
            <person name="Gao Q."/>
            <person name="Zheng S."/>
            <person name="Li Y."/>
            <person name="Yu Y."/>
            <person name="Du H."/>
            <person name="Qi M."/>
            <person name="Li Y."/>
            <person name="Yu H."/>
            <person name="Cui Y."/>
            <person name="Wang N."/>
            <person name="Chen C."/>
            <person name="Wu H."/>
            <person name="Zhao Y."/>
            <person name="Zhang J."/>
            <person name="Li Y."/>
            <person name="Zhou W."/>
            <person name="Zhang B."/>
            <person name="Hu W."/>
            <person name="Eijk M."/>
            <person name="Tang J."/>
            <person name="Witsenboer H."/>
            <person name="Zhao S."/>
            <person name="Li Z."/>
            <person name="Zhang A."/>
            <person name="Wang D."/>
            <person name="Liang C."/>
        </authorList>
    </citation>
    <scope>NUCLEOTIDE SEQUENCE [LARGE SCALE GENOMIC DNA]</scope>
    <source>
        <strain evidence="2">cv. G1812</strain>
    </source>
</reference>
<evidence type="ECO:0000313" key="2">
    <source>
        <dbReference type="EnsemblPlants" id="TuG1812G0500004023.01.T01.cds292441"/>
    </source>
</evidence>
<proteinExistence type="predicted"/>
<organism evidence="2 3">
    <name type="scientific">Triticum urartu</name>
    <name type="common">Red wild einkorn</name>
    <name type="synonym">Crithodium urartu</name>
    <dbReference type="NCBI Taxonomy" id="4572"/>
    <lineage>
        <taxon>Eukaryota</taxon>
        <taxon>Viridiplantae</taxon>
        <taxon>Streptophyta</taxon>
        <taxon>Embryophyta</taxon>
        <taxon>Tracheophyta</taxon>
        <taxon>Spermatophyta</taxon>
        <taxon>Magnoliopsida</taxon>
        <taxon>Liliopsida</taxon>
        <taxon>Poales</taxon>
        <taxon>Poaceae</taxon>
        <taxon>BOP clade</taxon>
        <taxon>Pooideae</taxon>
        <taxon>Triticodae</taxon>
        <taxon>Triticeae</taxon>
        <taxon>Triticinae</taxon>
        <taxon>Triticum</taxon>
    </lineage>
</organism>
<dbReference type="AlphaFoldDB" id="A0A8R7QFI0"/>
<dbReference type="Gramene" id="TuG1812G0500004023.01.T01">
    <property type="protein sequence ID" value="TuG1812G0500004023.01.T01.cds292441"/>
    <property type="gene ID" value="TuG1812G0500004023.01"/>
</dbReference>
<sequence>PWTGAKFLYLHKVNLFTQNSTTSSHASLPSSFLHRQEQTDATMDAGGAQVLRRLPRGAQVLRRLTGARHSHLGTGSGRGPSDPTLRCGEGHPCRRSSRREVVRHRRMGQGRRRRARL</sequence>
<keyword evidence="3" id="KW-1185">Reference proteome</keyword>
<evidence type="ECO:0000313" key="3">
    <source>
        <dbReference type="Proteomes" id="UP000015106"/>
    </source>
</evidence>